<dbReference type="InterPro" id="IPR006498">
    <property type="entry name" value="Tail_tube"/>
</dbReference>
<keyword evidence="2" id="KW-1185">Reference proteome</keyword>
<protein>
    <submittedName>
        <fullName evidence="1">Phage major tail tube protein</fullName>
    </submittedName>
</protein>
<evidence type="ECO:0000313" key="2">
    <source>
        <dbReference type="Proteomes" id="UP000223606"/>
    </source>
</evidence>
<dbReference type="AlphaFoldDB" id="A0A2C9D6M8"/>
<sequence>MDGIIRGGNVYVQEINQRLHLDNFKLPPLKREMIDFFMGGGFFKVSLPGEVSPLVAEMAVDGSHQSLRSRFGREPGDWTTVTYYERLLDATTGVNKGRIVMLRGLLNEIEPAGVEGLKAKDKTMTRFSSIVLYHDIVDGVTAHKFDVFTNTLIIDGTNYTAEHNRLIAA</sequence>
<dbReference type="RefSeq" id="WP_099556287.1">
    <property type="nucleotide sequence ID" value="NZ_LT960614.1"/>
</dbReference>
<gene>
    <name evidence="1" type="ORF">HDIA_2288</name>
</gene>
<name>A0A2C9D6M8_9HYPH</name>
<reference evidence="2" key="1">
    <citation type="submission" date="2017-09" db="EMBL/GenBank/DDBJ databases">
        <title>Genome sequence of Nannocystis excedens DSM 71.</title>
        <authorList>
            <person name="Blom J."/>
        </authorList>
    </citation>
    <scope>NUCLEOTIDE SEQUENCE [LARGE SCALE GENOMIC DNA]</scope>
    <source>
        <strain evidence="2">type strain: E19</strain>
    </source>
</reference>
<organism evidence="1 2">
    <name type="scientific">Hartmannibacter diazotrophicus</name>
    <dbReference type="NCBI Taxonomy" id="1482074"/>
    <lineage>
        <taxon>Bacteria</taxon>
        <taxon>Pseudomonadati</taxon>
        <taxon>Pseudomonadota</taxon>
        <taxon>Alphaproteobacteria</taxon>
        <taxon>Hyphomicrobiales</taxon>
        <taxon>Pleomorphomonadaceae</taxon>
        <taxon>Hartmannibacter</taxon>
    </lineage>
</organism>
<dbReference type="Proteomes" id="UP000223606">
    <property type="component" value="Chromosome 1"/>
</dbReference>
<accession>A0A2C9D6M8</accession>
<proteinExistence type="predicted"/>
<evidence type="ECO:0000313" key="1">
    <source>
        <dbReference type="EMBL" id="SON55829.1"/>
    </source>
</evidence>
<dbReference type="OrthoDB" id="8444610at2"/>
<dbReference type="Pfam" id="PF04985">
    <property type="entry name" value="Phage_tube"/>
    <property type="match status" value="1"/>
</dbReference>
<dbReference type="KEGG" id="hdi:HDIA_2288"/>
<dbReference type="EMBL" id="LT960614">
    <property type="protein sequence ID" value="SON55829.1"/>
    <property type="molecule type" value="Genomic_DNA"/>
</dbReference>